<organism evidence="2 3">
    <name type="scientific">Methanosarcina barkeri 3</name>
    <dbReference type="NCBI Taxonomy" id="1434107"/>
    <lineage>
        <taxon>Archaea</taxon>
        <taxon>Methanobacteriati</taxon>
        <taxon>Methanobacteriota</taxon>
        <taxon>Stenosarchaea group</taxon>
        <taxon>Methanomicrobia</taxon>
        <taxon>Methanosarcinales</taxon>
        <taxon>Methanosarcinaceae</taxon>
        <taxon>Methanosarcina</taxon>
    </lineage>
</organism>
<gene>
    <name evidence="2" type="ORF">MSBR3_1349</name>
</gene>
<dbReference type="GeneID" id="68903425"/>
<dbReference type="EMBL" id="CP009517">
    <property type="protein sequence ID" value="AKB81927.1"/>
    <property type="molecule type" value="Genomic_DNA"/>
</dbReference>
<evidence type="ECO:0000313" key="2">
    <source>
        <dbReference type="EMBL" id="AKB81927.1"/>
    </source>
</evidence>
<dbReference type="Proteomes" id="UP000033066">
    <property type="component" value="Chromosome"/>
</dbReference>
<keyword evidence="3" id="KW-1185">Reference proteome</keyword>
<dbReference type="RefSeq" id="WP_052723321.1">
    <property type="nucleotide sequence ID" value="NZ_CP009517.1"/>
</dbReference>
<dbReference type="HOGENOM" id="CLU_165888_0_0_2"/>
<reference evidence="2" key="1">
    <citation type="submission" date="2014-07" db="EMBL/GenBank/DDBJ databases">
        <title>Methanogenic archaea and the global carbon cycle.</title>
        <authorList>
            <person name="Henriksen J.R."/>
            <person name="Luke J."/>
            <person name="Reinhart S."/>
            <person name="Benedict M.N."/>
            <person name="Youngblut N.D."/>
            <person name="Metcalf M.E."/>
            <person name="Whitaker R.J."/>
            <person name="Metcalf W.W."/>
        </authorList>
    </citation>
    <scope>NUCLEOTIDE SEQUENCE [LARGE SCALE GENOMIC DNA]</scope>
    <source>
        <strain evidence="2">3</strain>
    </source>
</reference>
<dbReference type="Pfam" id="PF05727">
    <property type="entry name" value="UPF0228"/>
    <property type="match status" value="1"/>
</dbReference>
<sequence length="118" mass="13678">MSKRYYIIVDPGKRNIIREELRKEKNWTDPIFPDFKKGNYYVITVTKQAIEDESFLDIIEKNNLRVKNSILCLICFVDGSTNSNEKRSWISESDATRIKNELEVNGKVLTVGIGYIEG</sequence>
<proteinExistence type="inferred from homology"/>
<dbReference type="PATRIC" id="fig|1434107.4.peg.1763"/>
<comment type="similarity">
    <text evidence="1">Belongs to the UPF0228 family.</text>
</comment>
<evidence type="ECO:0000313" key="3">
    <source>
        <dbReference type="Proteomes" id="UP000033066"/>
    </source>
</evidence>
<name>A0A0E3SLA5_METBA</name>
<dbReference type="STRING" id="1434107.MSBR3_1349"/>
<protein>
    <submittedName>
        <fullName evidence="2">Uncharacterized protein</fullName>
    </submittedName>
</protein>
<dbReference type="InterPro" id="IPR008887">
    <property type="entry name" value="UPF0228"/>
</dbReference>
<dbReference type="KEGG" id="mbak:MSBR3_1349"/>
<dbReference type="AlphaFoldDB" id="A0A0E3SLA5"/>
<accession>A0A0E3SLA5</accession>
<evidence type="ECO:0000256" key="1">
    <source>
        <dbReference type="ARBA" id="ARBA00009746"/>
    </source>
</evidence>